<keyword evidence="4" id="KW-1185">Reference proteome</keyword>
<comment type="similarity">
    <text evidence="1">Belongs to the sulfatase family.</text>
</comment>
<comment type="caution">
    <text evidence="3">The sequence shown here is derived from an EMBL/GenBank/DDBJ whole genome shotgun (WGS) entry which is preliminary data.</text>
</comment>
<dbReference type="InterPro" id="IPR050738">
    <property type="entry name" value="Sulfatase"/>
</dbReference>
<evidence type="ECO:0000256" key="1">
    <source>
        <dbReference type="ARBA" id="ARBA00008779"/>
    </source>
</evidence>
<dbReference type="EMBL" id="QMFB01000022">
    <property type="protein sequence ID" value="RAV16081.1"/>
    <property type="molecule type" value="Genomic_DNA"/>
</dbReference>
<dbReference type="AlphaFoldDB" id="A0A329M840"/>
<name>A0A329M840_9BACL</name>
<organism evidence="3 4">
    <name type="scientific">Paenibacillus contaminans</name>
    <dbReference type="NCBI Taxonomy" id="450362"/>
    <lineage>
        <taxon>Bacteria</taxon>
        <taxon>Bacillati</taxon>
        <taxon>Bacillota</taxon>
        <taxon>Bacilli</taxon>
        <taxon>Bacillales</taxon>
        <taxon>Paenibacillaceae</taxon>
        <taxon>Paenibacillus</taxon>
    </lineage>
</organism>
<dbReference type="InterPro" id="IPR017850">
    <property type="entry name" value="Alkaline_phosphatase_core_sf"/>
</dbReference>
<evidence type="ECO:0000313" key="4">
    <source>
        <dbReference type="Proteomes" id="UP000250369"/>
    </source>
</evidence>
<dbReference type="GO" id="GO:0004065">
    <property type="term" value="F:arylsulfatase activity"/>
    <property type="evidence" value="ECO:0007669"/>
    <property type="project" value="TreeGrafter"/>
</dbReference>
<evidence type="ECO:0000259" key="2">
    <source>
        <dbReference type="Pfam" id="PF00884"/>
    </source>
</evidence>
<dbReference type="OrthoDB" id="9762324at2"/>
<dbReference type="RefSeq" id="WP_113034587.1">
    <property type="nucleotide sequence ID" value="NZ_QMFB01000022.1"/>
</dbReference>
<dbReference type="Gene3D" id="3.40.720.10">
    <property type="entry name" value="Alkaline Phosphatase, subunit A"/>
    <property type="match status" value="1"/>
</dbReference>
<dbReference type="SUPFAM" id="SSF53649">
    <property type="entry name" value="Alkaline phosphatase-like"/>
    <property type="match status" value="1"/>
</dbReference>
<dbReference type="Pfam" id="PF00884">
    <property type="entry name" value="Sulfatase"/>
    <property type="match status" value="1"/>
</dbReference>
<protein>
    <recommendedName>
        <fullName evidence="2">Sulfatase N-terminal domain-containing protein</fullName>
    </recommendedName>
</protein>
<reference evidence="3 4" key="1">
    <citation type="journal article" date="2009" name="Int. J. Syst. Evol. Microbiol.">
        <title>Paenibacillus contaminans sp. nov., isolated from a contaminated laboratory plate.</title>
        <authorList>
            <person name="Chou J.H."/>
            <person name="Lee J.H."/>
            <person name="Lin M.C."/>
            <person name="Chang P.S."/>
            <person name="Arun A.B."/>
            <person name="Young C.C."/>
            <person name="Chen W.M."/>
        </authorList>
    </citation>
    <scope>NUCLEOTIDE SEQUENCE [LARGE SCALE GENOMIC DNA]</scope>
    <source>
        <strain evidence="3 4">CKOBP-6</strain>
    </source>
</reference>
<gene>
    <name evidence="3" type="ORF">DQG23_29250</name>
</gene>
<dbReference type="CDD" id="cd16148">
    <property type="entry name" value="sulfatase_like"/>
    <property type="match status" value="1"/>
</dbReference>
<accession>A0A329M840</accession>
<proteinExistence type="inferred from homology"/>
<sequence length="503" mass="58038">MNSIVIVCDTLRVDHCGPYHHGRPLNQVMSAEQPDWVVPTPNMDRLAKRGTTFDRAWGGSTPCMPARRDIYTGRYEFLERGWGPLEDNDLDLPRQVSGPPNQSLTWQLRQGYPVSYMVTDHFHLWEQGAGNYHMGYTGFEFVRGHEADAWRTDPVEFPCPDDADHKVERHHRNVHLTRKTEEDYFCAQVFTQAADWLDKNRTHKDFYLHIDCFDPHEPWDPPEDILKMFDPRGYDVDGWKSMVPYDKWDNHFTPEQLRHVQARYAAMVVLTDKWLGKLLDKLDELGLWDDTMIIFTSDHGTYNGDHGRIGKLQTHQHDACGHIPFIVAHPQYGQGERRSQLVQLVDIYPTVLGAAGRPCPPERHGVDLLPVLRDSGATTRSYAICGMFGRSVTITDGDWILHQSPVPENKPLYWYGHSIAKFIPYDLGPYENGRRTVDCPSWQTPTWLSDKRSDPNEYANLAEERPDKLVDMQRALVSKLLELDAPEEQLERLGLKKRASVER</sequence>
<dbReference type="InterPro" id="IPR000917">
    <property type="entry name" value="Sulfatase_N"/>
</dbReference>
<evidence type="ECO:0000313" key="3">
    <source>
        <dbReference type="EMBL" id="RAV16081.1"/>
    </source>
</evidence>
<feature type="domain" description="Sulfatase N-terminal" evidence="2">
    <location>
        <begin position="2"/>
        <end position="356"/>
    </location>
</feature>
<dbReference type="PANTHER" id="PTHR42693">
    <property type="entry name" value="ARYLSULFATASE FAMILY MEMBER"/>
    <property type="match status" value="1"/>
</dbReference>
<dbReference type="PANTHER" id="PTHR42693:SF33">
    <property type="entry name" value="ARYLSULFATASE"/>
    <property type="match status" value="1"/>
</dbReference>
<dbReference type="Proteomes" id="UP000250369">
    <property type="component" value="Unassembled WGS sequence"/>
</dbReference>